<gene>
    <name evidence="2" type="ORF">GTQ45_08395</name>
</gene>
<dbReference type="OrthoDB" id="9799456at2"/>
<dbReference type="Pfam" id="PF06170">
    <property type="entry name" value="DUF983"/>
    <property type="match status" value="1"/>
</dbReference>
<reference evidence="2 3" key="1">
    <citation type="journal article" date="2016" name="Int. J. Syst. Evol. Microbiol.">
        <title>Pyruvatibacter mobilis gen. nov., sp. nov., a marine bacterium from the culture broth of Picochlorum sp. 122.</title>
        <authorList>
            <person name="Wang G."/>
            <person name="Tang M."/>
            <person name="Wu H."/>
            <person name="Dai S."/>
            <person name="Li T."/>
            <person name="Chen C."/>
            <person name="He H."/>
            <person name="Fan J."/>
            <person name="Xiang W."/>
            <person name="Li X."/>
        </authorList>
    </citation>
    <scope>NUCLEOTIDE SEQUENCE [LARGE SCALE GENOMIC DNA]</scope>
    <source>
        <strain evidence="2 3">GYP-11</strain>
    </source>
</reference>
<proteinExistence type="predicted"/>
<dbReference type="InterPro" id="IPR009325">
    <property type="entry name" value="DUF983"/>
</dbReference>
<accession>A0A845QCL1</accession>
<dbReference type="AlphaFoldDB" id="A0A845QCL1"/>
<sequence length="122" mass="13621">MLKGAKLKCPKCGEGALFSSYLKVDDSCATCGQELHHHRADDAPPYFTIFISGHIIIPLMILMERLWAPALWIHMAIWLPVTVIMCLAMLPPVKGSLVGLQWAFRMHGFEADESDRVRTAAD</sequence>
<dbReference type="EMBL" id="WXYQ01000006">
    <property type="protein sequence ID" value="NBG95751.1"/>
    <property type="molecule type" value="Genomic_DNA"/>
</dbReference>
<evidence type="ECO:0000313" key="3">
    <source>
        <dbReference type="Proteomes" id="UP000470384"/>
    </source>
</evidence>
<keyword evidence="1" id="KW-0812">Transmembrane</keyword>
<keyword evidence="1" id="KW-1133">Transmembrane helix</keyword>
<keyword evidence="3" id="KW-1185">Reference proteome</keyword>
<feature type="transmembrane region" description="Helical" evidence="1">
    <location>
        <begin position="70"/>
        <end position="90"/>
    </location>
</feature>
<comment type="caution">
    <text evidence="2">The sequence shown here is derived from an EMBL/GenBank/DDBJ whole genome shotgun (WGS) entry which is preliminary data.</text>
</comment>
<protein>
    <submittedName>
        <fullName evidence="2">DUF983 domain-containing protein</fullName>
    </submittedName>
</protein>
<name>A0A845QCL1_9HYPH</name>
<feature type="transmembrane region" description="Helical" evidence="1">
    <location>
        <begin position="45"/>
        <end position="63"/>
    </location>
</feature>
<dbReference type="Proteomes" id="UP000470384">
    <property type="component" value="Unassembled WGS sequence"/>
</dbReference>
<keyword evidence="1" id="KW-0472">Membrane</keyword>
<organism evidence="2 3">
    <name type="scientific">Pyruvatibacter mobilis</name>
    <dbReference type="NCBI Taxonomy" id="1712261"/>
    <lineage>
        <taxon>Bacteria</taxon>
        <taxon>Pseudomonadati</taxon>
        <taxon>Pseudomonadota</taxon>
        <taxon>Alphaproteobacteria</taxon>
        <taxon>Hyphomicrobiales</taxon>
        <taxon>Parvibaculaceae</taxon>
        <taxon>Pyruvatibacter</taxon>
    </lineage>
</organism>
<evidence type="ECO:0000256" key="1">
    <source>
        <dbReference type="SAM" id="Phobius"/>
    </source>
</evidence>
<evidence type="ECO:0000313" key="2">
    <source>
        <dbReference type="EMBL" id="NBG95751.1"/>
    </source>
</evidence>